<feature type="region of interest" description="Disordered" evidence="1">
    <location>
        <begin position="95"/>
        <end position="143"/>
    </location>
</feature>
<evidence type="ECO:0000313" key="3">
    <source>
        <dbReference type="Proteomes" id="UP000002630"/>
    </source>
</evidence>
<feature type="region of interest" description="Disordered" evidence="1">
    <location>
        <begin position="1"/>
        <end position="44"/>
    </location>
</feature>
<evidence type="ECO:0000256" key="1">
    <source>
        <dbReference type="SAM" id="MobiDB-lite"/>
    </source>
</evidence>
<feature type="region of interest" description="Disordered" evidence="1">
    <location>
        <begin position="229"/>
        <end position="260"/>
    </location>
</feature>
<organism evidence="2 3">
    <name type="scientific">Ectocarpus siliculosus</name>
    <name type="common">Brown alga</name>
    <name type="synonym">Conferva siliculosa</name>
    <dbReference type="NCBI Taxonomy" id="2880"/>
    <lineage>
        <taxon>Eukaryota</taxon>
        <taxon>Sar</taxon>
        <taxon>Stramenopiles</taxon>
        <taxon>Ochrophyta</taxon>
        <taxon>PX clade</taxon>
        <taxon>Phaeophyceae</taxon>
        <taxon>Ectocarpales</taxon>
        <taxon>Ectocarpaceae</taxon>
        <taxon>Ectocarpus</taxon>
    </lineage>
</organism>
<dbReference type="OrthoDB" id="10353437at2759"/>
<dbReference type="STRING" id="2880.D8LNJ5"/>
<name>D8LNJ5_ECTSI</name>
<keyword evidence="3" id="KW-1185">Reference proteome</keyword>
<proteinExistence type="predicted"/>
<dbReference type="Proteomes" id="UP000002630">
    <property type="component" value="Unassembled WGS sequence"/>
</dbReference>
<reference evidence="2 3" key="1">
    <citation type="journal article" date="2010" name="Nature">
        <title>The Ectocarpus genome and the independent evolution of multicellularity in brown algae.</title>
        <authorList>
            <person name="Cock J.M."/>
            <person name="Sterck L."/>
            <person name="Rouze P."/>
            <person name="Scornet D."/>
            <person name="Allen A.E."/>
            <person name="Amoutzias G."/>
            <person name="Anthouard V."/>
            <person name="Artiguenave F."/>
            <person name="Aury J.M."/>
            <person name="Badger J.H."/>
            <person name="Beszteri B."/>
            <person name="Billiau K."/>
            <person name="Bonnet E."/>
            <person name="Bothwell J.H."/>
            <person name="Bowler C."/>
            <person name="Boyen C."/>
            <person name="Brownlee C."/>
            <person name="Carrano C.J."/>
            <person name="Charrier B."/>
            <person name="Cho G.Y."/>
            <person name="Coelho S.M."/>
            <person name="Collen J."/>
            <person name="Corre E."/>
            <person name="Da Silva C."/>
            <person name="Delage L."/>
            <person name="Delaroque N."/>
            <person name="Dittami S.M."/>
            <person name="Doulbeau S."/>
            <person name="Elias M."/>
            <person name="Farnham G."/>
            <person name="Gachon C.M."/>
            <person name="Gschloessl B."/>
            <person name="Heesch S."/>
            <person name="Jabbari K."/>
            <person name="Jubin C."/>
            <person name="Kawai H."/>
            <person name="Kimura K."/>
            <person name="Kloareg B."/>
            <person name="Kupper F.C."/>
            <person name="Lang D."/>
            <person name="Le Bail A."/>
            <person name="Leblanc C."/>
            <person name="Lerouge P."/>
            <person name="Lohr M."/>
            <person name="Lopez P.J."/>
            <person name="Martens C."/>
            <person name="Maumus F."/>
            <person name="Michel G."/>
            <person name="Miranda-Saavedra D."/>
            <person name="Morales J."/>
            <person name="Moreau H."/>
            <person name="Motomura T."/>
            <person name="Nagasato C."/>
            <person name="Napoli C.A."/>
            <person name="Nelson D.R."/>
            <person name="Nyvall-Collen P."/>
            <person name="Peters A.F."/>
            <person name="Pommier C."/>
            <person name="Potin P."/>
            <person name="Poulain J."/>
            <person name="Quesneville H."/>
            <person name="Read B."/>
            <person name="Rensing S.A."/>
            <person name="Ritter A."/>
            <person name="Rousvoal S."/>
            <person name="Samanta M."/>
            <person name="Samson G."/>
            <person name="Schroeder D.C."/>
            <person name="Segurens B."/>
            <person name="Strittmatter M."/>
            <person name="Tonon T."/>
            <person name="Tregear J.W."/>
            <person name="Valentin K."/>
            <person name="von Dassow P."/>
            <person name="Yamagishi T."/>
            <person name="Van de Peer Y."/>
            <person name="Wincker P."/>
        </authorList>
    </citation>
    <scope>NUCLEOTIDE SEQUENCE [LARGE SCALE GENOMIC DNA]</scope>
    <source>
        <strain evidence="3">Ec32 / CCAP1310/4</strain>
    </source>
</reference>
<accession>D8LNJ5</accession>
<protein>
    <recommendedName>
        <fullName evidence="4">PDZ domain-containing protein</fullName>
    </recommendedName>
</protein>
<feature type="compositionally biased region" description="Basic and acidic residues" evidence="1">
    <location>
        <begin position="229"/>
        <end position="248"/>
    </location>
</feature>
<evidence type="ECO:0000313" key="2">
    <source>
        <dbReference type="EMBL" id="CBN76276.1"/>
    </source>
</evidence>
<dbReference type="EMBL" id="FN649760">
    <property type="protein sequence ID" value="CBN76276.1"/>
    <property type="molecule type" value="Genomic_DNA"/>
</dbReference>
<sequence length="677" mass="68307">MSLLLIESPLPVRHSPVANPPDQDEQQKDSAEELEVTGEGTAGGPFGLKKVLFVRKKSEKGVGSKEEPSFKDRFNKLGAGVGERFAAFGHIIQEHGSKSAAASGSPTSGVAEKFSAPDATSELAQVAPQGGTASAGPPASEHPQQQAMEYFQEYEVTFTTKPTFSLVEGADGRGAVVSWDTGTAPPSADSGGAPAPVPPSGAAVIAVSGESVAEKKLADVLELLEAAGKDLDTGREEDPAKDNGDKLSVEVPPDPAGGGGGGLVVRFREKMKPQHETGSAGGEVFRNKMKAMATGIGNLFQAKETAGSAVRDGSNVSAGGAGPSAAAAAAAAAVPDAFPLTFSTGSETVEDLPFTMAEVVGGLGVIVAAVRDDYAEHLIVAEEAGVVSAGTAGVAAGGGGGGEEGSGGRNDGPEEGLLVPGALILRVAGQNVEGKGMGRVRKALETAAVEHSAVKILFRRAPPIYRASVAAELALEQSKVPQVHVGTWQPLLKRRAGVTMSGDGENGGGGGGGGGIIGLGYGRRGVGGRPGDHGTGAPTVALPRNVKSAYAGTFEGRPSSFQQAARLWFSFPGERTVTLQRQATLEKLGLLHVETRGGGGAIGSWVTITAADASPCAAAGVPVGETSLLTHVNGFDVSPPAYRSLAPRAFGDGEGWAAAVLPALESGGGDSITLTFV</sequence>
<gene>
    <name evidence="2" type="ORF">Esi_0486_0010</name>
</gene>
<dbReference type="InParanoid" id="D8LNJ5"/>
<dbReference type="AlphaFoldDB" id="D8LNJ5"/>
<evidence type="ECO:0008006" key="4">
    <source>
        <dbReference type="Google" id="ProtNLM"/>
    </source>
</evidence>